<gene>
    <name evidence="1" type="ORF">PM001_LOCUS9980</name>
</gene>
<evidence type="ECO:0000313" key="1">
    <source>
        <dbReference type="EMBL" id="CAK7924830.1"/>
    </source>
</evidence>
<comment type="caution">
    <text evidence="1">The sequence shown here is derived from an EMBL/GenBank/DDBJ whole genome shotgun (WGS) entry which is preliminary data.</text>
</comment>
<evidence type="ECO:0000313" key="2">
    <source>
        <dbReference type="Proteomes" id="UP001162060"/>
    </source>
</evidence>
<dbReference type="AlphaFoldDB" id="A0AAV1TRF7"/>
<protein>
    <submittedName>
        <fullName evidence="1">Uncharacterized protein</fullName>
    </submittedName>
</protein>
<name>A0AAV1TRF7_9STRA</name>
<organism evidence="1 2">
    <name type="scientific">Peronospora matthiolae</name>
    <dbReference type="NCBI Taxonomy" id="2874970"/>
    <lineage>
        <taxon>Eukaryota</taxon>
        <taxon>Sar</taxon>
        <taxon>Stramenopiles</taxon>
        <taxon>Oomycota</taxon>
        <taxon>Peronosporomycetes</taxon>
        <taxon>Peronosporales</taxon>
        <taxon>Peronosporaceae</taxon>
        <taxon>Peronospora</taxon>
    </lineage>
</organism>
<dbReference type="EMBL" id="CAKLBY020000078">
    <property type="protein sequence ID" value="CAK7924830.1"/>
    <property type="molecule type" value="Genomic_DNA"/>
</dbReference>
<sequence>MTDTKLYTKSGVQINWNVLWNTYYKKMRMAFQDMDDDVEL</sequence>
<accession>A0AAV1TRF7</accession>
<dbReference type="Proteomes" id="UP001162060">
    <property type="component" value="Unassembled WGS sequence"/>
</dbReference>
<proteinExistence type="predicted"/>
<reference evidence="1" key="1">
    <citation type="submission" date="2024-01" db="EMBL/GenBank/DDBJ databases">
        <authorList>
            <person name="Webb A."/>
        </authorList>
    </citation>
    <scope>NUCLEOTIDE SEQUENCE</scope>
    <source>
        <strain evidence="1">Pm1</strain>
    </source>
</reference>